<dbReference type="InterPro" id="IPR002178">
    <property type="entry name" value="PTS_EIIA_type-2_dom"/>
</dbReference>
<dbReference type="RefSeq" id="WP_216240346.1">
    <property type="nucleotide sequence ID" value="NZ_JABACJ020000004.1"/>
</dbReference>
<dbReference type="InterPro" id="IPR051541">
    <property type="entry name" value="PTS_SugarTrans_NitroReg"/>
</dbReference>
<name>A0ABS6D1A9_9FIRM</name>
<keyword evidence="3" id="KW-1185">Reference proteome</keyword>
<evidence type="ECO:0000313" key="2">
    <source>
        <dbReference type="EMBL" id="MBU3875383.1"/>
    </source>
</evidence>
<accession>A0ABS6D1A9</accession>
<dbReference type="PANTHER" id="PTHR47738">
    <property type="entry name" value="PTS SYSTEM FRUCTOSE-LIKE EIIA COMPONENT-RELATED"/>
    <property type="match status" value="1"/>
</dbReference>
<dbReference type="Proteomes" id="UP000723714">
    <property type="component" value="Unassembled WGS sequence"/>
</dbReference>
<evidence type="ECO:0000313" key="3">
    <source>
        <dbReference type="Proteomes" id="UP000723714"/>
    </source>
</evidence>
<dbReference type="PROSITE" id="PS51094">
    <property type="entry name" value="PTS_EIIA_TYPE_2"/>
    <property type="match status" value="1"/>
</dbReference>
<reference evidence="2 3" key="1">
    <citation type="submission" date="2021-06" db="EMBL/GenBank/DDBJ databases">
        <title>Faecalicatena sp. nov. isolated from porcine feces.</title>
        <authorList>
            <person name="Oh B.S."/>
            <person name="Lee J.H."/>
        </authorList>
    </citation>
    <scope>NUCLEOTIDE SEQUENCE [LARGE SCALE GENOMIC DNA]</scope>
    <source>
        <strain evidence="2 3">AGMB00832</strain>
    </source>
</reference>
<dbReference type="EMBL" id="JABACJ020000004">
    <property type="protein sequence ID" value="MBU3875383.1"/>
    <property type="molecule type" value="Genomic_DNA"/>
</dbReference>
<feature type="domain" description="PTS EIIA type-2" evidence="1">
    <location>
        <begin position="4"/>
        <end position="151"/>
    </location>
</feature>
<comment type="caution">
    <text evidence="2">The sequence shown here is derived from an EMBL/GenBank/DDBJ whole genome shotgun (WGS) entry which is preliminary data.</text>
</comment>
<dbReference type="CDD" id="cd00211">
    <property type="entry name" value="PTS_IIA_fru"/>
    <property type="match status" value="1"/>
</dbReference>
<proteinExistence type="predicted"/>
<keyword evidence="2" id="KW-0762">Sugar transport</keyword>
<sequence length="155" mass="17219">MIWEELKNSLIMTEVEAESYEDVMRMIGGALVKDGYAKESYVGALIAREKEFPTGLDVDGIGVAIPHTDVSHVKKAGIAIGVLKKPVTFVQMGTDDETVEVKLVFMLSVVNPNAHIDQLQRIISIIQDTNVLNQILEVKDAEQIIEIIREKEKSL</sequence>
<keyword evidence="2" id="KW-0813">Transport</keyword>
<dbReference type="Pfam" id="PF00359">
    <property type="entry name" value="PTS_EIIA_2"/>
    <property type="match status" value="1"/>
</dbReference>
<organism evidence="2 3">
    <name type="scientific">Faecalicatena faecalis</name>
    <dbReference type="NCBI Taxonomy" id="2726362"/>
    <lineage>
        <taxon>Bacteria</taxon>
        <taxon>Bacillati</taxon>
        <taxon>Bacillota</taxon>
        <taxon>Clostridia</taxon>
        <taxon>Lachnospirales</taxon>
        <taxon>Lachnospiraceae</taxon>
        <taxon>Faecalicatena</taxon>
    </lineage>
</organism>
<protein>
    <submittedName>
        <fullName evidence="2">PTS sugar transporter subunit IIA</fullName>
    </submittedName>
</protein>
<evidence type="ECO:0000259" key="1">
    <source>
        <dbReference type="PROSITE" id="PS51094"/>
    </source>
</evidence>
<dbReference type="PANTHER" id="PTHR47738:SF3">
    <property type="entry name" value="PHOSPHOTRANSFERASE SYSTEM MANNITOL_FRUCTOSE-SPECIFIC IIA DOMAIN CONTAINING PROTEIN"/>
    <property type="match status" value="1"/>
</dbReference>
<gene>
    <name evidence="2" type="ORF">HGO97_006100</name>
</gene>